<feature type="transmembrane region" description="Helical" evidence="6">
    <location>
        <begin position="141"/>
        <end position="161"/>
    </location>
</feature>
<feature type="transmembrane region" description="Helical" evidence="6">
    <location>
        <begin position="341"/>
        <end position="358"/>
    </location>
</feature>
<feature type="transmembrane region" description="Helical" evidence="6">
    <location>
        <begin position="311"/>
        <end position="334"/>
    </location>
</feature>
<feature type="transmembrane region" description="Helical" evidence="6">
    <location>
        <begin position="238"/>
        <end position="255"/>
    </location>
</feature>
<dbReference type="SUPFAM" id="SSF103473">
    <property type="entry name" value="MFS general substrate transporter"/>
    <property type="match status" value="1"/>
</dbReference>
<keyword evidence="8" id="KW-1185">Reference proteome</keyword>
<proteinExistence type="predicted"/>
<dbReference type="PANTHER" id="PTHR42718">
    <property type="entry name" value="MAJOR FACILITATOR SUPERFAMILY MULTIDRUG TRANSPORTER MFSC"/>
    <property type="match status" value="1"/>
</dbReference>
<evidence type="ECO:0000256" key="6">
    <source>
        <dbReference type="SAM" id="Phobius"/>
    </source>
</evidence>
<name>A0A847RWL6_9BACT</name>
<reference evidence="7 8" key="1">
    <citation type="submission" date="2020-04" db="EMBL/GenBank/DDBJ databases">
        <authorList>
            <person name="Yin C."/>
        </authorList>
    </citation>
    <scope>NUCLEOTIDE SEQUENCE [LARGE SCALE GENOMIC DNA]</scope>
    <source>
        <strain evidence="7 8">Ae27</strain>
    </source>
</reference>
<feature type="transmembrane region" description="Helical" evidence="6">
    <location>
        <begin position="108"/>
        <end position="129"/>
    </location>
</feature>
<accession>A0A847RWL6</accession>
<protein>
    <submittedName>
        <fullName evidence="7">MFS transporter</fullName>
    </submittedName>
</protein>
<comment type="subcellular location">
    <subcellularLocation>
        <location evidence="1">Membrane</location>
        <topology evidence="1">Multi-pass membrane protein</topology>
    </subcellularLocation>
</comment>
<evidence type="ECO:0000313" key="7">
    <source>
        <dbReference type="EMBL" id="NLR63741.1"/>
    </source>
</evidence>
<feature type="transmembrane region" description="Helical" evidence="6">
    <location>
        <begin position="52"/>
        <end position="71"/>
    </location>
</feature>
<comment type="caution">
    <text evidence="7">The sequence shown here is derived from an EMBL/GenBank/DDBJ whole genome shotgun (WGS) entry which is preliminary data.</text>
</comment>
<gene>
    <name evidence="7" type="ORF">HGH92_05445</name>
</gene>
<keyword evidence="2" id="KW-0813">Transport</keyword>
<evidence type="ECO:0000256" key="5">
    <source>
        <dbReference type="ARBA" id="ARBA00023136"/>
    </source>
</evidence>
<keyword evidence="4 6" id="KW-1133">Transmembrane helix</keyword>
<dbReference type="RefSeq" id="WP_168869729.1">
    <property type="nucleotide sequence ID" value="NZ_JABAIA010000001.1"/>
</dbReference>
<evidence type="ECO:0000256" key="4">
    <source>
        <dbReference type="ARBA" id="ARBA00022989"/>
    </source>
</evidence>
<evidence type="ECO:0000313" key="8">
    <source>
        <dbReference type="Proteomes" id="UP000570474"/>
    </source>
</evidence>
<dbReference type="Pfam" id="PF07690">
    <property type="entry name" value="MFS_1"/>
    <property type="match status" value="1"/>
</dbReference>
<dbReference type="InterPro" id="IPR036259">
    <property type="entry name" value="MFS_trans_sf"/>
</dbReference>
<feature type="transmembrane region" description="Helical" evidence="6">
    <location>
        <begin position="495"/>
        <end position="513"/>
    </location>
</feature>
<dbReference type="Proteomes" id="UP000570474">
    <property type="component" value="Unassembled WGS sequence"/>
</dbReference>
<dbReference type="EMBL" id="JABAIA010000001">
    <property type="protein sequence ID" value="NLR63741.1"/>
    <property type="molecule type" value="Genomic_DNA"/>
</dbReference>
<evidence type="ECO:0000256" key="3">
    <source>
        <dbReference type="ARBA" id="ARBA00022692"/>
    </source>
</evidence>
<feature type="transmembrane region" description="Helical" evidence="6">
    <location>
        <begin position="21"/>
        <end position="46"/>
    </location>
</feature>
<evidence type="ECO:0000256" key="1">
    <source>
        <dbReference type="ARBA" id="ARBA00004141"/>
    </source>
</evidence>
<dbReference type="InterPro" id="IPR011701">
    <property type="entry name" value="MFS"/>
</dbReference>
<feature type="transmembrane region" description="Helical" evidence="6">
    <location>
        <begin position="83"/>
        <end position="102"/>
    </location>
</feature>
<dbReference type="GO" id="GO:0022857">
    <property type="term" value="F:transmembrane transporter activity"/>
    <property type="evidence" value="ECO:0007669"/>
    <property type="project" value="InterPro"/>
</dbReference>
<sequence>MAYALSPYRSFVPKAVKGPSMVLLIILQAFVLGITSTTASRLAAFYGIAPETVVWFSQAGAIGMVAIIPVYYRLRLYFQKSDLLQLALGLQIILSLLCFTVNNATLLLVSNFFIGMLKLACLLDFISLLTNEYPVMRHRAMFYGIYYTIARFGGELADIFVNPVLEDHDWRDIYLISAAAAGICIVLCALLFHRRRTHRRIPLYQVDWLSMLLFVAAAFLFSYVLTYGKTLDWFDDDTMVYALLGCGITVVLFIYRQFSVKRPFWDLRVFGLYRQVPLGIAFMVVLYVFYSTGFLFNYYAGYNFREQENYLSQMAVITLCAYMISFPLTGWLLYKGVQRRVMLSIGFMLYSGSLYLFSHNIQTAAAFEALVIPYGMQGMAYGLVLTTLSTFAATNIPRRMNGHRVMGSLSFRYIIGSFAGYALYSNWLFRDTVTHASWLSESLTPDNPLYGRELGSFRALYLSHGMDVQHATLAAQAMVQKKLHLQAMLVSIRDIALYVAVIAAIAAVLVLLVRRFEMHEVASKNKYKIV</sequence>
<organism evidence="7 8">
    <name type="scientific">Chitinophaga varians</name>
    <dbReference type="NCBI Taxonomy" id="2202339"/>
    <lineage>
        <taxon>Bacteria</taxon>
        <taxon>Pseudomonadati</taxon>
        <taxon>Bacteroidota</taxon>
        <taxon>Chitinophagia</taxon>
        <taxon>Chitinophagales</taxon>
        <taxon>Chitinophagaceae</taxon>
        <taxon>Chitinophaga</taxon>
    </lineage>
</organism>
<keyword evidence="5 6" id="KW-0472">Membrane</keyword>
<feature type="transmembrane region" description="Helical" evidence="6">
    <location>
        <begin position="378"/>
        <end position="397"/>
    </location>
</feature>
<keyword evidence="3 6" id="KW-0812">Transmembrane</keyword>
<feature type="transmembrane region" description="Helical" evidence="6">
    <location>
        <begin position="409"/>
        <end position="429"/>
    </location>
</feature>
<dbReference type="GO" id="GO:0016020">
    <property type="term" value="C:membrane"/>
    <property type="evidence" value="ECO:0007669"/>
    <property type="project" value="UniProtKB-SubCell"/>
</dbReference>
<dbReference type="PANTHER" id="PTHR42718:SF9">
    <property type="entry name" value="MAJOR FACILITATOR SUPERFAMILY MULTIDRUG TRANSPORTER MFSC"/>
    <property type="match status" value="1"/>
</dbReference>
<evidence type="ECO:0000256" key="2">
    <source>
        <dbReference type="ARBA" id="ARBA00022448"/>
    </source>
</evidence>
<feature type="transmembrane region" description="Helical" evidence="6">
    <location>
        <begin position="173"/>
        <end position="192"/>
    </location>
</feature>
<dbReference type="Gene3D" id="1.20.1250.20">
    <property type="entry name" value="MFS general substrate transporter like domains"/>
    <property type="match status" value="1"/>
</dbReference>
<feature type="transmembrane region" description="Helical" evidence="6">
    <location>
        <begin position="276"/>
        <end position="299"/>
    </location>
</feature>
<feature type="transmembrane region" description="Helical" evidence="6">
    <location>
        <begin position="204"/>
        <end position="226"/>
    </location>
</feature>
<dbReference type="AlphaFoldDB" id="A0A847RWL6"/>